<evidence type="ECO:0000259" key="16">
    <source>
        <dbReference type="Pfam" id="PF02932"/>
    </source>
</evidence>
<evidence type="ECO:0000256" key="2">
    <source>
        <dbReference type="ARBA" id="ARBA00022475"/>
    </source>
</evidence>
<dbReference type="FunFam" id="1.20.58.390:FF:000038">
    <property type="entry name" value="Acetylcholine receptor subunit beta-like 1"/>
    <property type="match status" value="1"/>
</dbReference>
<evidence type="ECO:0000256" key="7">
    <source>
        <dbReference type="ARBA" id="ARBA00023136"/>
    </source>
</evidence>
<evidence type="ECO:0000313" key="17">
    <source>
        <dbReference type="EMBL" id="VEL35176.1"/>
    </source>
</evidence>
<comment type="caution">
    <text evidence="17">The sequence shown here is derived from an EMBL/GenBank/DDBJ whole genome shotgun (WGS) entry which is preliminary data.</text>
</comment>
<accession>A0A448XFB5</accession>
<dbReference type="GO" id="GO:0004888">
    <property type="term" value="F:transmembrane signaling receptor activity"/>
    <property type="evidence" value="ECO:0007669"/>
    <property type="project" value="InterPro"/>
</dbReference>
<evidence type="ECO:0000256" key="4">
    <source>
        <dbReference type="ARBA" id="ARBA00022989"/>
    </source>
</evidence>
<dbReference type="InterPro" id="IPR036719">
    <property type="entry name" value="Neuro-gated_channel_TM_sf"/>
</dbReference>
<keyword evidence="4 14" id="KW-1133">Transmembrane helix</keyword>
<keyword evidence="1 14" id="KW-0813">Transport</keyword>
<dbReference type="PANTHER" id="PTHR18945">
    <property type="entry name" value="NEUROTRANSMITTER GATED ION CHANNEL"/>
    <property type="match status" value="1"/>
</dbReference>
<dbReference type="GO" id="GO:0022848">
    <property type="term" value="F:acetylcholine-gated monoatomic cation-selective channel activity"/>
    <property type="evidence" value="ECO:0007669"/>
    <property type="project" value="InterPro"/>
</dbReference>
<keyword evidence="9" id="KW-0675">Receptor</keyword>
<keyword evidence="12 14" id="KW-0407">Ion channel</keyword>
<evidence type="ECO:0000259" key="15">
    <source>
        <dbReference type="Pfam" id="PF02931"/>
    </source>
</evidence>
<dbReference type="InterPro" id="IPR006202">
    <property type="entry name" value="Neur_chan_lig-bd"/>
</dbReference>
<dbReference type="InterPro" id="IPR006201">
    <property type="entry name" value="Neur_channel"/>
</dbReference>
<dbReference type="InterPro" id="IPR006029">
    <property type="entry name" value="Neurotrans-gated_channel_TM"/>
</dbReference>
<dbReference type="OrthoDB" id="5975154at2759"/>
<protein>
    <recommendedName>
        <fullName evidence="19">Neurotransmitter-gated ion-channel ligand-binding domain-containing protein</fullName>
    </recommendedName>
</protein>
<dbReference type="InterPro" id="IPR038050">
    <property type="entry name" value="Neuro_actylchol_rec"/>
</dbReference>
<comment type="similarity">
    <text evidence="14">Belongs to the ligand-gated ion channel (TC 1.A.9) family.</text>
</comment>
<evidence type="ECO:0000256" key="1">
    <source>
        <dbReference type="ARBA" id="ARBA00022448"/>
    </source>
</evidence>
<keyword evidence="2" id="KW-1003">Cell membrane</keyword>
<dbReference type="Pfam" id="PF02932">
    <property type="entry name" value="Neur_chan_memb"/>
    <property type="match status" value="1"/>
</dbReference>
<evidence type="ECO:0000256" key="8">
    <source>
        <dbReference type="ARBA" id="ARBA00023157"/>
    </source>
</evidence>
<feature type="domain" description="Neurotransmitter-gated ion-channel transmembrane" evidence="16">
    <location>
        <begin position="205"/>
        <end position="315"/>
    </location>
</feature>
<dbReference type="PROSITE" id="PS00236">
    <property type="entry name" value="NEUROTR_ION_CHANNEL"/>
    <property type="match status" value="1"/>
</dbReference>
<evidence type="ECO:0008006" key="19">
    <source>
        <dbReference type="Google" id="ProtNLM"/>
    </source>
</evidence>
<dbReference type="SUPFAM" id="SSF90112">
    <property type="entry name" value="Neurotransmitter-gated ion-channel transmembrane pore"/>
    <property type="match status" value="1"/>
</dbReference>
<name>A0A448XFB5_9PLAT</name>
<dbReference type="InterPro" id="IPR002394">
    <property type="entry name" value="Nicotinic_acetylcholine_rcpt"/>
</dbReference>
<comment type="caution">
    <text evidence="14">Lacks conserved residue(s) required for the propagation of feature annotation.</text>
</comment>
<keyword evidence="5" id="KW-0770">Synapse</keyword>
<sequence>MQNDWDGMYQKWLDFQLTWDPSEFDGLNSVALPSSMLWKPDIVLFNNADGKYEVSWNPNIIIHDKGETLYVPPSIYKSSCEIDVNYFPFDQQTCDMEIGSWTYNSEENLCLFIQLFVIKQVNFKFFNNMTHMDLTDYVKSGSWDIVDTSAELRDISRRHEHDETTKEEEVGEFIRGRLSIGSPPKKNLFFTVVIRRKPLFYSVNLIVPCVLIALLSVCVFYLPSEAGEKVTLSISILLALVVFLLLVSKILPANSVTLPLISKFLLFTFSMNFIAIVVTVVIINWNHRSPRTHPMPPWVHFLFIKTFPKLLFLKRLAVNLICSYVTEKCRMN</sequence>
<evidence type="ECO:0000256" key="11">
    <source>
        <dbReference type="ARBA" id="ARBA00023286"/>
    </source>
</evidence>
<dbReference type="Gene3D" id="1.20.58.390">
    <property type="entry name" value="Neurotransmitter-gated ion-channel transmembrane domain"/>
    <property type="match status" value="1"/>
</dbReference>
<dbReference type="InterPro" id="IPR036734">
    <property type="entry name" value="Neur_chan_lig-bd_sf"/>
</dbReference>
<dbReference type="PRINTS" id="PR00252">
    <property type="entry name" value="NRIONCHANNEL"/>
</dbReference>
<dbReference type="GO" id="GO:0045211">
    <property type="term" value="C:postsynaptic membrane"/>
    <property type="evidence" value="ECO:0007669"/>
    <property type="project" value="InterPro"/>
</dbReference>
<feature type="transmembrane region" description="Helical" evidence="14">
    <location>
        <begin position="264"/>
        <end position="286"/>
    </location>
</feature>
<evidence type="ECO:0000256" key="6">
    <source>
        <dbReference type="ARBA" id="ARBA00023065"/>
    </source>
</evidence>
<feature type="transmembrane region" description="Helical" evidence="14">
    <location>
        <begin position="234"/>
        <end position="252"/>
    </location>
</feature>
<dbReference type="Pfam" id="PF02931">
    <property type="entry name" value="Neur_chan_LBD"/>
    <property type="match status" value="1"/>
</dbReference>
<keyword evidence="11" id="KW-1071">Ligand-gated ion channel</keyword>
<evidence type="ECO:0000256" key="3">
    <source>
        <dbReference type="ARBA" id="ARBA00022692"/>
    </source>
</evidence>
<comment type="subcellular location">
    <subcellularLocation>
        <location evidence="13">Synaptic cell membrane</location>
        <topology evidence="13">Multi-pass membrane protein</topology>
    </subcellularLocation>
</comment>
<feature type="transmembrane region" description="Helical" evidence="14">
    <location>
        <begin position="199"/>
        <end position="222"/>
    </location>
</feature>
<keyword evidence="6 14" id="KW-0406">Ion transport</keyword>
<evidence type="ECO:0000256" key="14">
    <source>
        <dbReference type="RuleBase" id="RU000687"/>
    </source>
</evidence>
<dbReference type="AlphaFoldDB" id="A0A448XFB5"/>
<keyword evidence="10" id="KW-0325">Glycoprotein</keyword>
<gene>
    <name evidence="17" type="ORF">PXEA_LOCUS28616</name>
</gene>
<dbReference type="Gene3D" id="2.70.170.10">
    <property type="entry name" value="Neurotransmitter-gated ion-channel ligand-binding domain"/>
    <property type="match status" value="1"/>
</dbReference>
<dbReference type="InterPro" id="IPR018000">
    <property type="entry name" value="Neurotransmitter_ion_chnl_CS"/>
</dbReference>
<evidence type="ECO:0000256" key="9">
    <source>
        <dbReference type="ARBA" id="ARBA00023170"/>
    </source>
</evidence>
<keyword evidence="8" id="KW-1015">Disulfide bond</keyword>
<feature type="domain" description="Neurotransmitter-gated ion-channel ligand-binding" evidence="15">
    <location>
        <begin position="9"/>
        <end position="155"/>
    </location>
</feature>
<keyword evidence="18" id="KW-1185">Reference proteome</keyword>
<organism evidence="17 18">
    <name type="scientific">Protopolystoma xenopodis</name>
    <dbReference type="NCBI Taxonomy" id="117903"/>
    <lineage>
        <taxon>Eukaryota</taxon>
        <taxon>Metazoa</taxon>
        <taxon>Spiralia</taxon>
        <taxon>Lophotrochozoa</taxon>
        <taxon>Platyhelminthes</taxon>
        <taxon>Monogenea</taxon>
        <taxon>Polyopisthocotylea</taxon>
        <taxon>Polystomatidea</taxon>
        <taxon>Polystomatidae</taxon>
        <taxon>Protopolystoma</taxon>
    </lineage>
</organism>
<evidence type="ECO:0000256" key="5">
    <source>
        <dbReference type="ARBA" id="ARBA00023018"/>
    </source>
</evidence>
<dbReference type="PRINTS" id="PR00254">
    <property type="entry name" value="NICOTINICR"/>
</dbReference>
<dbReference type="EMBL" id="CAAALY010249238">
    <property type="protein sequence ID" value="VEL35176.1"/>
    <property type="molecule type" value="Genomic_DNA"/>
</dbReference>
<proteinExistence type="inferred from homology"/>
<keyword evidence="3 14" id="KW-0812">Transmembrane</keyword>
<dbReference type="SUPFAM" id="SSF63712">
    <property type="entry name" value="Nicotinic receptor ligand binding domain-like"/>
    <property type="match status" value="1"/>
</dbReference>
<evidence type="ECO:0000256" key="13">
    <source>
        <dbReference type="ARBA" id="ARBA00034099"/>
    </source>
</evidence>
<evidence type="ECO:0000256" key="12">
    <source>
        <dbReference type="ARBA" id="ARBA00023303"/>
    </source>
</evidence>
<evidence type="ECO:0000313" key="18">
    <source>
        <dbReference type="Proteomes" id="UP000784294"/>
    </source>
</evidence>
<reference evidence="17" key="1">
    <citation type="submission" date="2018-11" db="EMBL/GenBank/DDBJ databases">
        <authorList>
            <consortium name="Pathogen Informatics"/>
        </authorList>
    </citation>
    <scope>NUCLEOTIDE SEQUENCE</scope>
</reference>
<keyword evidence="7 14" id="KW-0472">Membrane</keyword>
<dbReference type="Proteomes" id="UP000784294">
    <property type="component" value="Unassembled WGS sequence"/>
</dbReference>
<evidence type="ECO:0000256" key="10">
    <source>
        <dbReference type="ARBA" id="ARBA00023180"/>
    </source>
</evidence>